<keyword evidence="1" id="KW-1185">Reference proteome</keyword>
<sequence length="125" mass="14472">MGNPLVSEESSRLRENVIDETMPEMNKKAVPGFQGFDDVESVCQYFHRKCLMGENSNEKCEEPLKECQTYGKMLLRGSYKLCMYMLVDSTECEVRQSQVINKMARDIHRGKVPFIIRSPARRSQN</sequence>
<reference evidence="2" key="1">
    <citation type="submission" date="2024-02" db="UniProtKB">
        <authorList>
            <consortium name="WormBaseParasite"/>
        </authorList>
    </citation>
    <scope>IDENTIFICATION</scope>
</reference>
<evidence type="ECO:0000313" key="1">
    <source>
        <dbReference type="Proteomes" id="UP000887575"/>
    </source>
</evidence>
<dbReference type="Proteomes" id="UP000887575">
    <property type="component" value="Unassembled WGS sequence"/>
</dbReference>
<evidence type="ECO:0000313" key="2">
    <source>
        <dbReference type="WBParaSite" id="MBELARI_LOCUS20792"/>
    </source>
</evidence>
<protein>
    <submittedName>
        <fullName evidence="2">Uncharacterized protein</fullName>
    </submittedName>
</protein>
<proteinExistence type="predicted"/>
<name>A0AAF3F564_9BILA</name>
<accession>A0AAF3F564</accession>
<organism evidence="1 2">
    <name type="scientific">Mesorhabditis belari</name>
    <dbReference type="NCBI Taxonomy" id="2138241"/>
    <lineage>
        <taxon>Eukaryota</taxon>
        <taxon>Metazoa</taxon>
        <taxon>Ecdysozoa</taxon>
        <taxon>Nematoda</taxon>
        <taxon>Chromadorea</taxon>
        <taxon>Rhabditida</taxon>
        <taxon>Rhabditina</taxon>
        <taxon>Rhabditomorpha</taxon>
        <taxon>Rhabditoidea</taxon>
        <taxon>Rhabditidae</taxon>
        <taxon>Mesorhabditinae</taxon>
        <taxon>Mesorhabditis</taxon>
    </lineage>
</organism>
<dbReference type="WBParaSite" id="MBELARI_LOCUS20792">
    <property type="protein sequence ID" value="MBELARI_LOCUS20792"/>
    <property type="gene ID" value="MBELARI_LOCUS20792"/>
</dbReference>
<dbReference type="AlphaFoldDB" id="A0AAF3F564"/>